<evidence type="ECO:0000313" key="2">
    <source>
        <dbReference type="Proteomes" id="UP000433577"/>
    </source>
</evidence>
<name>A0A7Z2GN66_9BURK</name>
<evidence type="ECO:0000313" key="1">
    <source>
        <dbReference type="EMBL" id="QGZ64890.1"/>
    </source>
</evidence>
<dbReference type="KEGG" id="pacs:FAZ98_24085"/>
<dbReference type="GO" id="GO:0016627">
    <property type="term" value="F:oxidoreductase activity, acting on the CH-CH group of donors"/>
    <property type="evidence" value="ECO:0007669"/>
    <property type="project" value="InterPro"/>
</dbReference>
<reference evidence="1 2" key="1">
    <citation type="submission" date="2019-12" db="EMBL/GenBank/DDBJ databases">
        <title>Paraburkholderia acidiphila 7Q-K02 sp. nov and Paraburkholderia acidisoli DHF22 sp. nov., two strains isolated from forest soil.</title>
        <authorList>
            <person name="Gao Z."/>
            <person name="Qiu L."/>
        </authorList>
    </citation>
    <scope>NUCLEOTIDE SEQUENCE [LARGE SCALE GENOMIC DNA]</scope>
    <source>
        <strain evidence="1 2">DHF22</strain>
    </source>
</reference>
<dbReference type="InterPro" id="IPR046373">
    <property type="entry name" value="Acyl-CoA_Oxase/DH_mid-dom_sf"/>
</dbReference>
<organism evidence="1 2">
    <name type="scientific">Paraburkholderia acidisoli</name>
    <dbReference type="NCBI Taxonomy" id="2571748"/>
    <lineage>
        <taxon>Bacteria</taxon>
        <taxon>Pseudomonadati</taxon>
        <taxon>Pseudomonadota</taxon>
        <taxon>Betaproteobacteria</taxon>
        <taxon>Burkholderiales</taxon>
        <taxon>Burkholderiaceae</taxon>
        <taxon>Paraburkholderia</taxon>
    </lineage>
</organism>
<protein>
    <submittedName>
        <fullName evidence="1">Acyl-CoA dehydrogenase</fullName>
    </submittedName>
</protein>
<proteinExistence type="predicted"/>
<dbReference type="InterPro" id="IPR009100">
    <property type="entry name" value="AcylCoA_DH/oxidase_NM_dom_sf"/>
</dbReference>
<gene>
    <name evidence="1" type="ORF">FAZ98_24085</name>
</gene>
<dbReference type="OrthoDB" id="107064at2"/>
<keyword evidence="2" id="KW-1185">Reference proteome</keyword>
<dbReference type="AlphaFoldDB" id="A0A7Z2GN66"/>
<accession>A0A7Z2GN66</accession>
<dbReference type="Proteomes" id="UP000433577">
    <property type="component" value="Chromosome 3"/>
</dbReference>
<sequence length="364" mass="38189">MTRDLHLVSTRSVAAVMPENGAVDCAALLDGLALPLDAASLPDATRQVIAACPSLPQPGGGHTLARWQFLAGLAGRDLSLVKIYEAHADALAILAEIGAPRTCAAGADSATPPIWAVWAARAPHDDLRFTHTRGSNDETRVLLSGTKPWCSGAAFVTHALVTCIDDEGRDWLAALPLDQPGVTVTGRGWEAVGMAATRSVEVEVRNAHATLIGASGAYLRRAGFWQGGAGIGACWYGAAAALAVHLRHAAQRRDDPHLHAHLGAADTALVAARAVLREAAQHLDAHPQDDAMTLALRVRAAVESAVETVLTACARGLGAGPYCRDAWFARMAADLPVFVRQSHAERDLAALAKAVAERGEDWAL</sequence>
<dbReference type="SUPFAM" id="SSF56645">
    <property type="entry name" value="Acyl-CoA dehydrogenase NM domain-like"/>
    <property type="match status" value="1"/>
</dbReference>
<dbReference type="RefSeq" id="WP_158954766.1">
    <property type="nucleotide sequence ID" value="NZ_CP046915.1"/>
</dbReference>
<dbReference type="Gene3D" id="2.40.110.10">
    <property type="entry name" value="Butyryl-CoA Dehydrogenase, subunit A, domain 2"/>
    <property type="match status" value="1"/>
</dbReference>
<dbReference type="EMBL" id="CP046915">
    <property type="protein sequence ID" value="QGZ64890.1"/>
    <property type="molecule type" value="Genomic_DNA"/>
</dbReference>